<evidence type="ECO:0000256" key="2">
    <source>
        <dbReference type="ARBA" id="ARBA00022801"/>
    </source>
</evidence>
<evidence type="ECO:0000256" key="3">
    <source>
        <dbReference type="ARBA" id="ARBA00023295"/>
    </source>
</evidence>
<dbReference type="AlphaFoldDB" id="A0A8B7BZF8"/>
<keyword evidence="6" id="KW-0732">Signal</keyword>
<protein>
    <submittedName>
        <fullName evidence="8">Glucan endo-1,3-beta-glucosidase GVI</fullName>
    </submittedName>
</protein>
<dbReference type="PANTHER" id="PTHR32227">
    <property type="entry name" value="GLUCAN ENDO-1,3-BETA-GLUCOSIDASE BG1-RELATED-RELATED"/>
    <property type="match status" value="1"/>
</dbReference>
<feature type="signal peptide" evidence="6">
    <location>
        <begin position="1"/>
        <end position="30"/>
    </location>
</feature>
<dbReference type="KEGG" id="pda:103706306"/>
<dbReference type="OrthoDB" id="941679at2759"/>
<dbReference type="FunFam" id="3.20.20.80:FF:000010">
    <property type="entry name" value="glucan endo-1,3-beta-glucosidase, basic"/>
    <property type="match status" value="1"/>
</dbReference>
<name>A0A8B7BZF8_PHODC</name>
<keyword evidence="7" id="KW-1185">Reference proteome</keyword>
<evidence type="ECO:0000256" key="4">
    <source>
        <dbReference type="RuleBase" id="RU004335"/>
    </source>
</evidence>
<reference evidence="8" key="2">
    <citation type="submission" date="2025-08" db="UniProtKB">
        <authorList>
            <consortium name="RefSeq"/>
        </authorList>
    </citation>
    <scope>IDENTIFICATION</scope>
    <source>
        <tissue evidence="8">Young leaves</tissue>
    </source>
</reference>
<dbReference type="Proteomes" id="UP000228380">
    <property type="component" value="Chromosome 3"/>
</dbReference>
<dbReference type="GO" id="GO:0042973">
    <property type="term" value="F:glucan endo-1,3-beta-D-glucosidase activity"/>
    <property type="evidence" value="ECO:0007669"/>
    <property type="project" value="UniProtKB-ARBA"/>
</dbReference>
<dbReference type="InterPro" id="IPR017853">
    <property type="entry name" value="GH"/>
</dbReference>
<accession>A0A8B7BZF8</accession>
<dbReference type="PROSITE" id="PS00587">
    <property type="entry name" value="GLYCOSYL_HYDROL_F17"/>
    <property type="match status" value="1"/>
</dbReference>
<evidence type="ECO:0000313" key="7">
    <source>
        <dbReference type="Proteomes" id="UP000228380"/>
    </source>
</evidence>
<evidence type="ECO:0000313" key="8">
    <source>
        <dbReference type="RefSeq" id="XP_008788591.1"/>
    </source>
</evidence>
<comment type="similarity">
    <text evidence="1 4">Belongs to the glycosyl hydrolase 17 family.</text>
</comment>
<sequence>MDHGGFLCSIFVLWLLASSFSFGTLAGAQGIGVNYGMLGNNLPTPDKVVALYTSRNVEKLRIFNPDLNALKALEGSKIEVILGTYNQDLQSLASNQSYATNWVQTNVIPFANSVNFRYINAGNEVIPGDLASHVLPAMQNLDAAVKAANISIPVTTAVATAVLGTSYPPSQGAFSESASSFMAPIVAFLEAQKYPLLVNAYPYFAYAGSPNEVRLDYALFTAQGVVVKDGQLGYTNLFDAIVDATYSALEKAGGSNVEIVVSETGWPSGGGGVGATVDNARTYNNNMVAYALNKTGTPKRPGKGIETYLFAMFNENQKPAGTEQNFGLYRPDMTEVYHVDFSS</sequence>
<dbReference type="Gene3D" id="3.20.20.80">
    <property type="entry name" value="Glycosidases"/>
    <property type="match status" value="1"/>
</dbReference>
<organism evidence="7 8">
    <name type="scientific">Phoenix dactylifera</name>
    <name type="common">Date palm</name>
    <dbReference type="NCBI Taxonomy" id="42345"/>
    <lineage>
        <taxon>Eukaryota</taxon>
        <taxon>Viridiplantae</taxon>
        <taxon>Streptophyta</taxon>
        <taxon>Embryophyta</taxon>
        <taxon>Tracheophyta</taxon>
        <taxon>Spermatophyta</taxon>
        <taxon>Magnoliopsida</taxon>
        <taxon>Liliopsida</taxon>
        <taxon>Arecaceae</taxon>
        <taxon>Coryphoideae</taxon>
        <taxon>Phoeniceae</taxon>
        <taxon>Phoenix</taxon>
    </lineage>
</organism>
<dbReference type="InterPro" id="IPR044965">
    <property type="entry name" value="Glyco_hydro_17_plant"/>
</dbReference>
<dbReference type="GO" id="GO:0005975">
    <property type="term" value="P:carbohydrate metabolic process"/>
    <property type="evidence" value="ECO:0007669"/>
    <property type="project" value="InterPro"/>
</dbReference>
<gene>
    <name evidence="8" type="primary">LOC103706306</name>
</gene>
<reference evidence="7" key="1">
    <citation type="journal article" date="2019" name="Nat. Commun.">
        <title>Genome-wide association mapping of date palm fruit traits.</title>
        <authorList>
            <person name="Hazzouri K.M."/>
            <person name="Gros-Balthazard M."/>
            <person name="Flowers J.M."/>
            <person name="Copetti D."/>
            <person name="Lemansour A."/>
            <person name="Lebrun M."/>
            <person name="Masmoudi K."/>
            <person name="Ferrand S."/>
            <person name="Dhar M.I."/>
            <person name="Fresquez Z.A."/>
            <person name="Rosas U."/>
            <person name="Zhang J."/>
            <person name="Talag J."/>
            <person name="Lee S."/>
            <person name="Kudrna D."/>
            <person name="Powell R.F."/>
            <person name="Leitch I.J."/>
            <person name="Krueger R.R."/>
            <person name="Wing R.A."/>
            <person name="Amiri K.M.A."/>
            <person name="Purugganan M.D."/>
        </authorList>
    </citation>
    <scope>NUCLEOTIDE SEQUENCE [LARGE SCALE GENOMIC DNA]</scope>
    <source>
        <strain evidence="7">cv. Khalas</strain>
    </source>
</reference>
<dbReference type="SUPFAM" id="SSF51445">
    <property type="entry name" value="(Trans)glycosidases"/>
    <property type="match status" value="1"/>
</dbReference>
<evidence type="ECO:0000256" key="5">
    <source>
        <dbReference type="RuleBase" id="RU004336"/>
    </source>
</evidence>
<dbReference type="GeneID" id="103706306"/>
<evidence type="ECO:0000256" key="1">
    <source>
        <dbReference type="ARBA" id="ARBA00008773"/>
    </source>
</evidence>
<proteinExistence type="inferred from homology"/>
<keyword evidence="2 5" id="KW-0378">Hydrolase</keyword>
<dbReference type="Pfam" id="PF00332">
    <property type="entry name" value="Glyco_hydro_17"/>
    <property type="match status" value="1"/>
</dbReference>
<keyword evidence="3 5" id="KW-0326">Glycosidase</keyword>
<evidence type="ECO:0000256" key="6">
    <source>
        <dbReference type="SAM" id="SignalP"/>
    </source>
</evidence>
<dbReference type="RefSeq" id="XP_008788591.1">
    <property type="nucleotide sequence ID" value="XM_008790369.4"/>
</dbReference>
<feature type="chain" id="PRO_5034304620" evidence="6">
    <location>
        <begin position="31"/>
        <end position="343"/>
    </location>
</feature>
<dbReference type="InterPro" id="IPR000490">
    <property type="entry name" value="Glyco_hydro_17"/>
</dbReference>